<dbReference type="InterPro" id="IPR001764">
    <property type="entry name" value="Glyco_hydro_3_N"/>
</dbReference>
<dbReference type="PANTHER" id="PTHR30480">
    <property type="entry name" value="BETA-HEXOSAMINIDASE-RELATED"/>
    <property type="match status" value="1"/>
</dbReference>
<evidence type="ECO:0000256" key="3">
    <source>
        <dbReference type="ARBA" id="ARBA00012663"/>
    </source>
</evidence>
<evidence type="ECO:0000313" key="8">
    <source>
        <dbReference type="Proteomes" id="UP000503264"/>
    </source>
</evidence>
<proteinExistence type="inferred from homology"/>
<dbReference type="InterPro" id="IPR017853">
    <property type="entry name" value="GH"/>
</dbReference>
<reference evidence="7 8" key="1">
    <citation type="submission" date="2016-07" db="EMBL/GenBank/DDBJ databases">
        <title>Comparative genomics of the Campylobacter concisus group.</title>
        <authorList>
            <person name="Miller W.G."/>
            <person name="Yee E."/>
            <person name="Chapman M.H."/>
            <person name="Huynh S."/>
            <person name="Bono J.L."/>
            <person name="On S.L.W."/>
            <person name="StLeger J."/>
            <person name="Foster G."/>
            <person name="Parker C.T."/>
        </authorList>
    </citation>
    <scope>NUCLEOTIDE SEQUENCE [LARGE SCALE GENOMIC DNA]</scope>
    <source>
        <strain evidence="7 8">CCUG 21559</strain>
    </source>
</reference>
<keyword evidence="8" id="KW-1185">Reference proteome</keyword>
<evidence type="ECO:0000256" key="5">
    <source>
        <dbReference type="ARBA" id="ARBA00023295"/>
    </source>
</evidence>
<name>A0A6G5QHN2_9BACT</name>
<dbReference type="Pfam" id="PF00933">
    <property type="entry name" value="Glyco_hydro_3"/>
    <property type="match status" value="1"/>
</dbReference>
<dbReference type="SUPFAM" id="SSF51445">
    <property type="entry name" value="(Trans)glycosidases"/>
    <property type="match status" value="1"/>
</dbReference>
<gene>
    <name evidence="7" type="ORF">CMUC_1322</name>
</gene>
<keyword evidence="4 7" id="KW-0378">Hydrolase</keyword>
<keyword evidence="5" id="KW-0326">Glycosidase</keyword>
<dbReference type="AlphaFoldDB" id="A0A6G5QHN2"/>
<feature type="domain" description="Glycoside hydrolase family 3 N-terminal" evidence="6">
    <location>
        <begin position="20"/>
        <end position="317"/>
    </location>
</feature>
<dbReference type="GO" id="GO:0004563">
    <property type="term" value="F:beta-N-acetylhexosaminidase activity"/>
    <property type="evidence" value="ECO:0007669"/>
    <property type="project" value="UniProtKB-EC"/>
</dbReference>
<dbReference type="Gene3D" id="3.20.20.300">
    <property type="entry name" value="Glycoside hydrolase, family 3, N-terminal domain"/>
    <property type="match status" value="1"/>
</dbReference>
<dbReference type="EMBL" id="CP012542">
    <property type="protein sequence ID" value="QCD45087.1"/>
    <property type="molecule type" value="Genomic_DNA"/>
</dbReference>
<dbReference type="InterPro" id="IPR050226">
    <property type="entry name" value="NagZ_Beta-hexosaminidase"/>
</dbReference>
<dbReference type="RefSeq" id="WP_171993938.1">
    <property type="nucleotide sequence ID" value="NZ_CP012542.1"/>
</dbReference>
<dbReference type="Proteomes" id="UP000503264">
    <property type="component" value="Chromosome"/>
</dbReference>
<evidence type="ECO:0000259" key="6">
    <source>
        <dbReference type="Pfam" id="PF00933"/>
    </source>
</evidence>
<dbReference type="PANTHER" id="PTHR30480:SF13">
    <property type="entry name" value="BETA-HEXOSAMINIDASE"/>
    <property type="match status" value="1"/>
</dbReference>
<protein>
    <recommendedName>
        <fullName evidence="3">beta-N-acetylhexosaminidase</fullName>
        <ecNumber evidence="3">3.2.1.52</ecNumber>
    </recommendedName>
</protein>
<evidence type="ECO:0000313" key="7">
    <source>
        <dbReference type="EMBL" id="QCD45087.1"/>
    </source>
</evidence>
<comment type="catalytic activity">
    <reaction evidence="1">
        <text>Hydrolysis of terminal non-reducing N-acetyl-D-hexosamine residues in N-acetyl-beta-D-hexosaminides.</text>
        <dbReference type="EC" id="3.2.1.52"/>
    </reaction>
</comment>
<dbReference type="EC" id="3.2.1.52" evidence="3"/>
<dbReference type="InterPro" id="IPR036962">
    <property type="entry name" value="Glyco_hydro_3_N_sf"/>
</dbReference>
<dbReference type="GO" id="GO:0009254">
    <property type="term" value="P:peptidoglycan turnover"/>
    <property type="evidence" value="ECO:0007669"/>
    <property type="project" value="TreeGrafter"/>
</dbReference>
<sequence length="323" mass="35872">MRFLIFLLICLNLNAKEPSLREQVSQMIMVGVKDSSTKTLLSDAGYGRFGGVFISENSVKNKVNLKSLTKSLKQKQSKILIAVAEQGGDESLLKKLGYESMSLRDVANSLDINLAKELFLKRANALKELGINVNLAPTADLYGDSFGKNSAKTSLYALVFIDSMKEAGVISVMKHFPGQCDIHSNTCLLTKETLSPFQNAINSGILAIVVGKFYVDNIDDKNPALFSNIITDKLLRDELGFNGVVFSVDFKNLNSIPLKERIVRFINAGGDVILFSDFYISDRKSAELITQHIIDAVNEKRITKERIMASYERIMKLKGEIKD</sequence>
<evidence type="ECO:0000256" key="1">
    <source>
        <dbReference type="ARBA" id="ARBA00001231"/>
    </source>
</evidence>
<dbReference type="GO" id="GO:0005975">
    <property type="term" value="P:carbohydrate metabolic process"/>
    <property type="evidence" value="ECO:0007669"/>
    <property type="project" value="InterPro"/>
</dbReference>
<evidence type="ECO:0000256" key="2">
    <source>
        <dbReference type="ARBA" id="ARBA00005336"/>
    </source>
</evidence>
<accession>A0A6G5QHN2</accession>
<organism evidence="7 8">
    <name type="scientific">Campylobacter mucosalis CCUG 21559</name>
    <dbReference type="NCBI Taxonomy" id="1032067"/>
    <lineage>
        <taxon>Bacteria</taxon>
        <taxon>Pseudomonadati</taxon>
        <taxon>Campylobacterota</taxon>
        <taxon>Epsilonproteobacteria</taxon>
        <taxon>Campylobacterales</taxon>
        <taxon>Campylobacteraceae</taxon>
        <taxon>Campylobacter</taxon>
    </lineage>
</organism>
<evidence type="ECO:0000256" key="4">
    <source>
        <dbReference type="ARBA" id="ARBA00022801"/>
    </source>
</evidence>
<comment type="similarity">
    <text evidence="2">Belongs to the glycosyl hydrolase 3 family.</text>
</comment>